<evidence type="ECO:0000313" key="3">
    <source>
        <dbReference type="EMBL" id="QGA26508.1"/>
    </source>
</evidence>
<dbReference type="EMBL" id="CP045652">
    <property type="protein sequence ID" value="QGA26508.1"/>
    <property type="molecule type" value="Genomic_DNA"/>
</dbReference>
<dbReference type="KEGG" id="sphe:GFH32_09305"/>
<dbReference type="Proteomes" id="UP000326921">
    <property type="component" value="Chromosome"/>
</dbReference>
<dbReference type="AlphaFoldDB" id="A0A5Q0QFD4"/>
<feature type="chain" id="PRO_5024831816" description="DUF4836 family protein" evidence="2">
    <location>
        <begin position="22"/>
        <end position="695"/>
    </location>
</feature>
<evidence type="ECO:0000256" key="1">
    <source>
        <dbReference type="SAM" id="Coils"/>
    </source>
</evidence>
<dbReference type="RefSeq" id="WP_153511360.1">
    <property type="nucleotide sequence ID" value="NZ_CP045652.1"/>
</dbReference>
<sequence>MNKLKLALIAAALGLAGPSFSQDLINKVPGESNMVLAINGKAFFKHVDAAQVNAIFARLGFFKNVMGNNNPINTNDIQDMGIDIKANAYINSITTDSVQFIGGLFPLNDRSKFESLLPKNKKIEQVNGLSTIYSTDRTMRLSWDNNTIYAMGGVAMYNYFSRDDIKQRYGFLEQEEAAVYEEPVLVDSAAVEFEAWDPENETVESAAEAAVAAAEAAEEAEAAVAEAAEEVKEAASTHVVLKGTKSNVKQAEETTVTTEIIAPPMISGTLEESEIAEVDSVLAQDEYQDDYYLEYRRIENHNDSIKNVLVAGWLDAKLNDVIAGKGKRITSKKLRNIKDNELIRFEIDHIDEMYGYFYPADMLYGTFGMRPAFNYGYQSASGAAVIEGNKLKVIGDMTFDKTMTKYYRDMYKNKLNPEFYKYLDKNALGFMTLNINTEAYIKHMPNIVTRVFGENQENRYGEIIDVFATSFDILLDEAAIAKVFKGDNLIVLNGVTKKEVTYTDYEYDEDYNYTEVERTKTENIPDFLWMFSSDDVRIFEKLIKIGIREEGLVDHGGIYELKTGSREVIKPFLLIHKGIVFLGNDLEKLKAIKDNSYRGVGDKTYVNLAKKNPMVALFNTPKLPSMLSQLDIPVHRSMQKTVDELSKYGNIYMVASPMKGNSMQGELAIEFPQGEKNALSFLVNLIDNWTLQLED</sequence>
<evidence type="ECO:0000313" key="4">
    <source>
        <dbReference type="Proteomes" id="UP000326921"/>
    </source>
</evidence>
<reference evidence="3 4" key="1">
    <citation type="submission" date="2019-10" db="EMBL/GenBank/DDBJ databases">
        <authorList>
            <person name="Dong K."/>
        </authorList>
    </citation>
    <scope>NUCLEOTIDE SEQUENCE [LARGE SCALE GENOMIC DNA]</scope>
    <source>
        <strain evidence="4">dk4302</strain>
    </source>
</reference>
<name>A0A5Q0QFD4_9SPHI</name>
<organism evidence="3 4">
    <name type="scientific">Sphingobacterium zhuxiongii</name>
    <dbReference type="NCBI Taxonomy" id="2662364"/>
    <lineage>
        <taxon>Bacteria</taxon>
        <taxon>Pseudomonadati</taxon>
        <taxon>Bacteroidota</taxon>
        <taxon>Sphingobacteriia</taxon>
        <taxon>Sphingobacteriales</taxon>
        <taxon>Sphingobacteriaceae</taxon>
        <taxon>Sphingobacterium</taxon>
    </lineage>
</organism>
<keyword evidence="4" id="KW-1185">Reference proteome</keyword>
<accession>A0A5Q0QFD4</accession>
<gene>
    <name evidence="3" type="ORF">GFH32_09305</name>
</gene>
<feature type="coiled-coil region" evidence="1">
    <location>
        <begin position="200"/>
        <end position="237"/>
    </location>
</feature>
<evidence type="ECO:0008006" key="5">
    <source>
        <dbReference type="Google" id="ProtNLM"/>
    </source>
</evidence>
<feature type="signal peptide" evidence="2">
    <location>
        <begin position="1"/>
        <end position="21"/>
    </location>
</feature>
<evidence type="ECO:0000256" key="2">
    <source>
        <dbReference type="SAM" id="SignalP"/>
    </source>
</evidence>
<protein>
    <recommendedName>
        <fullName evidence="5">DUF4836 family protein</fullName>
    </recommendedName>
</protein>
<proteinExistence type="predicted"/>
<keyword evidence="2" id="KW-0732">Signal</keyword>
<keyword evidence="1" id="KW-0175">Coiled coil</keyword>